<organism evidence="1 2">
    <name type="scientific">Solirubrobacter deserti</name>
    <dbReference type="NCBI Taxonomy" id="2282478"/>
    <lineage>
        <taxon>Bacteria</taxon>
        <taxon>Bacillati</taxon>
        <taxon>Actinomycetota</taxon>
        <taxon>Thermoleophilia</taxon>
        <taxon>Solirubrobacterales</taxon>
        <taxon>Solirubrobacteraceae</taxon>
        <taxon>Solirubrobacter</taxon>
    </lineage>
</organism>
<comment type="caution">
    <text evidence="1">The sequence shown here is derived from an EMBL/GenBank/DDBJ whole genome shotgun (WGS) entry which is preliminary data.</text>
</comment>
<evidence type="ECO:0000313" key="1">
    <source>
        <dbReference type="EMBL" id="MDA0140324.1"/>
    </source>
</evidence>
<dbReference type="Proteomes" id="UP001147700">
    <property type="component" value="Unassembled WGS sequence"/>
</dbReference>
<evidence type="ECO:0000313" key="2">
    <source>
        <dbReference type="Proteomes" id="UP001147700"/>
    </source>
</evidence>
<accession>A0ABT4RP39</accession>
<dbReference type="EMBL" id="JAPCID010000037">
    <property type="protein sequence ID" value="MDA0140324.1"/>
    <property type="molecule type" value="Genomic_DNA"/>
</dbReference>
<gene>
    <name evidence="1" type="ORF">OJ962_22690</name>
</gene>
<keyword evidence="2" id="KW-1185">Reference proteome</keyword>
<dbReference type="RefSeq" id="WP_202955085.1">
    <property type="nucleotide sequence ID" value="NZ_JAPCID010000037.1"/>
</dbReference>
<protein>
    <submittedName>
        <fullName evidence="1">Uncharacterized protein</fullName>
    </submittedName>
</protein>
<sequence>MLLWLVTDASEPEALAALAGSVTQRLSALPEVDDVAYRIDPPDALTVWVWSTGDALELFGRIVGLAASGWEHRDSVFIGSRWTRSRAAPEFLVPGIHEADVAYRRWTGPARRSRAELTG</sequence>
<reference evidence="1" key="1">
    <citation type="submission" date="2022-10" db="EMBL/GenBank/DDBJ databases">
        <title>The WGS of Solirubrobacter sp. CPCC 204708.</title>
        <authorList>
            <person name="Jiang Z."/>
        </authorList>
    </citation>
    <scope>NUCLEOTIDE SEQUENCE</scope>
    <source>
        <strain evidence="1">CPCC 204708</strain>
    </source>
</reference>
<proteinExistence type="predicted"/>
<name>A0ABT4RP39_9ACTN</name>